<proteinExistence type="predicted"/>
<gene>
    <name evidence="2" type="ORF">GCM10025772_25050</name>
</gene>
<evidence type="ECO:0000313" key="2">
    <source>
        <dbReference type="EMBL" id="GAA5193664.1"/>
    </source>
</evidence>
<evidence type="ECO:0000259" key="1">
    <source>
        <dbReference type="PROSITE" id="PS50404"/>
    </source>
</evidence>
<dbReference type="InterPro" id="IPR011767">
    <property type="entry name" value="GLR_AS"/>
</dbReference>
<feature type="domain" description="GST N-terminal" evidence="1">
    <location>
        <begin position="39"/>
        <end position="121"/>
    </location>
</feature>
<evidence type="ECO:0000313" key="3">
    <source>
        <dbReference type="Proteomes" id="UP001501600"/>
    </source>
</evidence>
<dbReference type="RefSeq" id="WP_345317469.1">
    <property type="nucleotide sequence ID" value="NZ_BAABLF010000026.1"/>
</dbReference>
<dbReference type="Gene3D" id="3.40.30.10">
    <property type="entry name" value="Glutaredoxin"/>
    <property type="match status" value="1"/>
</dbReference>
<dbReference type="PROSITE" id="PS50404">
    <property type="entry name" value="GST_NTER"/>
    <property type="match status" value="1"/>
</dbReference>
<dbReference type="InterPro" id="IPR004045">
    <property type="entry name" value="Glutathione_S-Trfase_N"/>
</dbReference>
<accession>A0ABP9SBN9</accession>
<dbReference type="EMBL" id="BAABLF010000026">
    <property type="protein sequence ID" value="GAA5193664.1"/>
    <property type="molecule type" value="Genomic_DNA"/>
</dbReference>
<sequence>MFIIRWILGRLVLLINALTAPKPPKRAPEQQAELDKAMAPYRIYQYEACPFCVKVRRALRRNGLNIELRDAKREPYRSELQSGGGRLMVPCLRIEDGSEVRWMYESGDIIAYLEQQHLSAKVNG</sequence>
<organism evidence="2 3">
    <name type="scientific">Ferrimonas gelatinilytica</name>
    <dbReference type="NCBI Taxonomy" id="1255257"/>
    <lineage>
        <taxon>Bacteria</taxon>
        <taxon>Pseudomonadati</taxon>
        <taxon>Pseudomonadota</taxon>
        <taxon>Gammaproteobacteria</taxon>
        <taxon>Alteromonadales</taxon>
        <taxon>Ferrimonadaceae</taxon>
        <taxon>Ferrimonas</taxon>
    </lineage>
</organism>
<protein>
    <submittedName>
        <fullName evidence="2">Glutaredoxin</fullName>
    </submittedName>
</protein>
<dbReference type="PROSITE" id="PS51354">
    <property type="entry name" value="GLUTAREDOXIN_2"/>
    <property type="match status" value="1"/>
</dbReference>
<keyword evidence="3" id="KW-1185">Reference proteome</keyword>
<reference evidence="3" key="1">
    <citation type="journal article" date="2019" name="Int. J. Syst. Evol. Microbiol.">
        <title>The Global Catalogue of Microorganisms (GCM) 10K type strain sequencing project: providing services to taxonomists for standard genome sequencing and annotation.</title>
        <authorList>
            <consortium name="The Broad Institute Genomics Platform"/>
            <consortium name="The Broad Institute Genome Sequencing Center for Infectious Disease"/>
            <person name="Wu L."/>
            <person name="Ma J."/>
        </authorList>
    </citation>
    <scope>NUCLEOTIDE SEQUENCE [LARGE SCALE GENOMIC DNA]</scope>
    <source>
        <strain evidence="3">JCM 18720</strain>
    </source>
</reference>
<dbReference type="InterPro" id="IPR036249">
    <property type="entry name" value="Thioredoxin-like_sf"/>
</dbReference>
<name>A0ABP9SBN9_9GAMM</name>
<dbReference type="PROSITE" id="PS00195">
    <property type="entry name" value="GLUTAREDOXIN_1"/>
    <property type="match status" value="1"/>
</dbReference>
<dbReference type="Pfam" id="PF13417">
    <property type="entry name" value="GST_N_3"/>
    <property type="match status" value="1"/>
</dbReference>
<dbReference type="Proteomes" id="UP001501600">
    <property type="component" value="Unassembled WGS sequence"/>
</dbReference>
<dbReference type="SUPFAM" id="SSF52833">
    <property type="entry name" value="Thioredoxin-like"/>
    <property type="match status" value="1"/>
</dbReference>
<comment type="caution">
    <text evidence="2">The sequence shown here is derived from an EMBL/GenBank/DDBJ whole genome shotgun (WGS) entry which is preliminary data.</text>
</comment>